<reference evidence="2" key="1">
    <citation type="submission" date="2014-04" db="EMBL/GenBank/DDBJ databases">
        <title>An assemblage of novel putative closterovirus variants from American persimmon.</title>
        <authorList>
            <person name="Ito T."/>
            <person name="Sato A."/>
            <person name="Suzaki K."/>
        </authorList>
    </citation>
    <scope>NUCLEOTIDE SEQUENCE</scope>
    <source>
        <strain evidence="2">Variant 4</strain>
    </source>
</reference>
<keyword evidence="1 2" id="KW-0812">Transmembrane</keyword>
<evidence type="ECO:0000256" key="1">
    <source>
        <dbReference type="SAM" id="Phobius"/>
    </source>
</evidence>
<gene>
    <name evidence="2" type="primary">p9</name>
</gene>
<keyword evidence="1" id="KW-1133">Transmembrane helix</keyword>
<sequence>MEFSVFDLVLIVVFYVLIVYVYSFYKDHYSKLSRVYGILKEVKQEACDSCLESTDWDFPTRRERRRRTTVRVR</sequence>
<feature type="transmembrane region" description="Helical" evidence="1">
    <location>
        <begin position="6"/>
        <end position="25"/>
    </location>
</feature>
<organism evidence="2">
    <name type="scientific">Persimmon virus B</name>
    <dbReference type="NCBI Taxonomy" id="1493829"/>
    <lineage>
        <taxon>Viruses</taxon>
        <taxon>Riboviria</taxon>
        <taxon>Orthornavirae</taxon>
        <taxon>Kitrinoviricota</taxon>
        <taxon>Alsuviricetes</taxon>
        <taxon>Martellivirales</taxon>
        <taxon>Closteroviridae</taxon>
        <taxon>Olivavirus</taxon>
        <taxon>Olivavirus betadiospyri</taxon>
    </lineage>
</organism>
<proteinExistence type="predicted"/>
<accession>A0A0A8JEP4</accession>
<keyword evidence="1" id="KW-0472">Membrane</keyword>
<evidence type="ECO:0000313" key="2">
    <source>
        <dbReference type="EMBL" id="BAQ08235.1"/>
    </source>
</evidence>
<dbReference type="EMBL" id="AB923927">
    <property type="protein sequence ID" value="BAQ08235.1"/>
    <property type="molecule type" value="Genomic_RNA"/>
</dbReference>
<protein>
    <submittedName>
        <fullName evidence="2">Putative transmembrane protein</fullName>
    </submittedName>
</protein>
<name>A0A0A8JEP4_9CLOS</name>